<keyword evidence="2" id="KW-1185">Reference proteome</keyword>
<organism evidence="1 2">
    <name type="scientific">Candidatus Thiodictyon syntrophicum</name>
    <dbReference type="NCBI Taxonomy" id="1166950"/>
    <lineage>
        <taxon>Bacteria</taxon>
        <taxon>Pseudomonadati</taxon>
        <taxon>Pseudomonadota</taxon>
        <taxon>Gammaproteobacteria</taxon>
        <taxon>Chromatiales</taxon>
        <taxon>Chromatiaceae</taxon>
        <taxon>Thiodictyon</taxon>
    </lineage>
</organism>
<evidence type="ECO:0000313" key="2">
    <source>
        <dbReference type="Proteomes" id="UP000232638"/>
    </source>
</evidence>
<dbReference type="EMBL" id="CP020370">
    <property type="protein sequence ID" value="AUB82491.1"/>
    <property type="molecule type" value="Genomic_DNA"/>
</dbReference>
<name>A0A2K8UBT6_9GAMM</name>
<protein>
    <submittedName>
        <fullName evidence="1">Uncharacterized protein</fullName>
    </submittedName>
</protein>
<evidence type="ECO:0000313" key="1">
    <source>
        <dbReference type="EMBL" id="AUB82491.1"/>
    </source>
</evidence>
<dbReference type="RefSeq" id="WP_100920217.1">
    <property type="nucleotide sequence ID" value="NZ_CP020370.1"/>
</dbReference>
<proteinExistence type="predicted"/>
<dbReference type="KEGG" id="tsy:THSYN_17100"/>
<gene>
    <name evidence="1" type="ORF">THSYN_17100</name>
</gene>
<reference evidence="1 2" key="1">
    <citation type="submission" date="2017-03" db="EMBL/GenBank/DDBJ databases">
        <title>Complete genome sequence of Candidatus 'Thiodictyon syntrophicum' sp. nov. strain Cad16T, a photolithoautotroph purple sulfur bacterium isolated from an alpine meromictic lake.</title>
        <authorList>
            <person name="Luedin S.M."/>
            <person name="Pothier J.F."/>
            <person name="Danza F."/>
            <person name="Storelli N."/>
            <person name="Wittwer M."/>
            <person name="Tonolla M."/>
        </authorList>
    </citation>
    <scope>NUCLEOTIDE SEQUENCE [LARGE SCALE GENOMIC DNA]</scope>
    <source>
        <strain evidence="1 2">Cad16T</strain>
    </source>
</reference>
<dbReference type="OrthoDB" id="5796917at2"/>
<dbReference type="AlphaFoldDB" id="A0A2K8UBT6"/>
<sequence length="188" mass="20404">MPNHTGRLVLTTSDPVAGPDAALLAAALSQSGFIGEPLPGRRGAFSVGRNFLSLLAFSGCAVAIAAAPGPDPGAAFCHVHFSALTAAPRLRWGRNTRPPRCPGCRSRLLEWRRRILESPERPLPGLTCTTCGETRPPWRWDWKEQGGYGRLFVMVEEVFPGEAVPTGRLLDLLTDACGSGWRHFFVQD</sequence>
<accession>A0A2K8UBT6</accession>
<dbReference type="Proteomes" id="UP000232638">
    <property type="component" value="Chromosome"/>
</dbReference>